<name>C6C1H8_MARSD</name>
<organism evidence="2 3">
    <name type="scientific">Maridesulfovibrio salexigens (strain ATCC 14822 / DSM 2638 / NCIMB 8403 / VKM B-1763)</name>
    <name type="common">Desulfovibrio salexigens</name>
    <dbReference type="NCBI Taxonomy" id="526222"/>
    <lineage>
        <taxon>Bacteria</taxon>
        <taxon>Pseudomonadati</taxon>
        <taxon>Thermodesulfobacteriota</taxon>
        <taxon>Desulfovibrionia</taxon>
        <taxon>Desulfovibrionales</taxon>
        <taxon>Desulfovibrionaceae</taxon>
        <taxon>Maridesulfovibrio</taxon>
    </lineage>
</organism>
<dbReference type="Gene3D" id="3.90.1010.10">
    <property type="match status" value="1"/>
</dbReference>
<dbReference type="KEGG" id="dsa:Desal_3102"/>
<dbReference type="EMBL" id="CP001649">
    <property type="protein sequence ID" value="ACS81153.1"/>
    <property type="molecule type" value="Genomic_DNA"/>
</dbReference>
<dbReference type="GO" id="GO:0016226">
    <property type="term" value="P:iron-sulfur cluster assembly"/>
    <property type="evidence" value="ECO:0007669"/>
    <property type="project" value="InterPro"/>
</dbReference>
<evidence type="ECO:0000313" key="2">
    <source>
        <dbReference type="EMBL" id="ACS81153.1"/>
    </source>
</evidence>
<keyword evidence="3" id="KW-1185">Reference proteome</keyword>
<gene>
    <name evidence="2" type="ordered locus">Desal_3102</name>
</gene>
<dbReference type="HOGENOM" id="CLU_079283_5_1_7"/>
<protein>
    <submittedName>
        <fullName evidence="2">Nitrogen-fixing NifU domain protein</fullName>
    </submittedName>
</protein>
<dbReference type="CDD" id="cd06664">
    <property type="entry name" value="IscU_like"/>
    <property type="match status" value="1"/>
</dbReference>
<dbReference type="PANTHER" id="PTHR10093">
    <property type="entry name" value="IRON-SULFUR CLUSTER ASSEMBLY ENZYME NIFU HOMOLOG"/>
    <property type="match status" value="1"/>
</dbReference>
<dbReference type="SUPFAM" id="SSF82649">
    <property type="entry name" value="SufE/NifU"/>
    <property type="match status" value="1"/>
</dbReference>
<sequence>MSDNLDDLLSNIQQQCDDAAHDMFGKETSRWHNPTYARTMENPDSTGEVRGNCGDVIKIFLKIDNNTVSEASFFTTGCGPSIVSSDMVCELCMGKNIDAASEIDGEDILERLGGLPEDKTHCAHLASSAMQEALGNWMEKK</sequence>
<accession>C6C1H8</accession>
<dbReference type="AlphaFoldDB" id="C6C1H8"/>
<dbReference type="STRING" id="526222.Desal_3102"/>
<feature type="domain" description="NIF system FeS cluster assembly NifU N-terminal" evidence="1">
    <location>
        <begin position="30"/>
        <end position="140"/>
    </location>
</feature>
<dbReference type="RefSeq" id="WP_015852969.1">
    <property type="nucleotide sequence ID" value="NC_012881.1"/>
</dbReference>
<evidence type="ECO:0000259" key="1">
    <source>
        <dbReference type="Pfam" id="PF01592"/>
    </source>
</evidence>
<dbReference type="Proteomes" id="UP000002601">
    <property type="component" value="Chromosome"/>
</dbReference>
<dbReference type="eggNOG" id="COG0822">
    <property type="taxonomic scope" value="Bacteria"/>
</dbReference>
<dbReference type="OrthoDB" id="5420642at2"/>
<evidence type="ECO:0000313" key="3">
    <source>
        <dbReference type="Proteomes" id="UP000002601"/>
    </source>
</evidence>
<reference evidence="2 3" key="1">
    <citation type="submission" date="2009-06" db="EMBL/GenBank/DDBJ databases">
        <title>Complete sequence of Desulfovibrio salexigens DSM 2638.</title>
        <authorList>
            <consortium name="US DOE Joint Genome Institute"/>
            <person name="Lucas S."/>
            <person name="Copeland A."/>
            <person name="Lapidus A."/>
            <person name="Glavina del Rio T."/>
            <person name="Tice H."/>
            <person name="Bruce D."/>
            <person name="Goodwin L."/>
            <person name="Pitluck S."/>
            <person name="Munk A.C."/>
            <person name="Brettin T."/>
            <person name="Detter J.C."/>
            <person name="Han C."/>
            <person name="Tapia R."/>
            <person name="Larimer F."/>
            <person name="Land M."/>
            <person name="Hauser L."/>
            <person name="Kyrpides N."/>
            <person name="Anderson I."/>
            <person name="Wall J.D."/>
            <person name="Arkin A.P."/>
            <person name="Dehal P."/>
            <person name="Chivian D."/>
            <person name="Giles B."/>
            <person name="Hazen T.C."/>
        </authorList>
    </citation>
    <scope>NUCLEOTIDE SEQUENCE [LARGE SCALE GENOMIC DNA]</scope>
    <source>
        <strain evidence="3">ATCC 14822 / DSM 2638 / NCIMB 8403 / VKM B-1763</strain>
    </source>
</reference>
<dbReference type="InterPro" id="IPR002871">
    <property type="entry name" value="NIF_FeS_clus_asmbl_NifU_N"/>
</dbReference>
<dbReference type="GO" id="GO:0005506">
    <property type="term" value="F:iron ion binding"/>
    <property type="evidence" value="ECO:0007669"/>
    <property type="project" value="InterPro"/>
</dbReference>
<dbReference type="Pfam" id="PF01592">
    <property type="entry name" value="NifU_N"/>
    <property type="match status" value="1"/>
</dbReference>
<dbReference type="GO" id="GO:0051536">
    <property type="term" value="F:iron-sulfur cluster binding"/>
    <property type="evidence" value="ECO:0007669"/>
    <property type="project" value="InterPro"/>
</dbReference>
<proteinExistence type="predicted"/>